<accession>V7HT53</accession>
<comment type="caution">
    <text evidence="1">The sequence shown here is derived from an EMBL/GenBank/DDBJ whole genome shotgun (WGS) entry which is preliminary data.</text>
</comment>
<dbReference type="HOGENOM" id="CLU_2896373_0_0_6"/>
<dbReference type="AlphaFoldDB" id="V7HT53"/>
<protein>
    <submittedName>
        <fullName evidence="1">Uncharacterized protein</fullName>
    </submittedName>
</protein>
<organism evidence="1 2">
    <name type="scientific">Congregibacter litoralis KT71</name>
    <dbReference type="NCBI Taxonomy" id="314285"/>
    <lineage>
        <taxon>Bacteria</taxon>
        <taxon>Pseudomonadati</taxon>
        <taxon>Pseudomonadota</taxon>
        <taxon>Gammaproteobacteria</taxon>
        <taxon>Cellvibrionales</taxon>
        <taxon>Halieaceae</taxon>
        <taxon>Congregibacter</taxon>
    </lineage>
</organism>
<dbReference type="Proteomes" id="UP000019205">
    <property type="component" value="Chromosome"/>
</dbReference>
<gene>
    <name evidence="1" type="ORF">KT71_001944</name>
</gene>
<proteinExistence type="predicted"/>
<sequence length="62" mass="7082">MPVSRYLKNISGTNSLHIEFDIEQLLCAIADSNRTYPGWQYLATGPKGLNSDQYNLRFIAYI</sequence>
<evidence type="ECO:0000313" key="1">
    <source>
        <dbReference type="EMBL" id="ESZ89411.1"/>
    </source>
</evidence>
<evidence type="ECO:0000313" key="2">
    <source>
        <dbReference type="Proteomes" id="UP000019205"/>
    </source>
</evidence>
<dbReference type="STRING" id="314285.KT71_001944"/>
<reference evidence="1 2" key="2">
    <citation type="journal article" date="2009" name="PLoS ONE">
        <title>The photosynthetic apparatus and its regulation in the aerobic gammaproteobacterium Congregibacter litoralis gen. nov., sp. nov.</title>
        <authorList>
            <person name="Spring S."/>
            <person name="Lunsdorf H."/>
            <person name="Fuchs B.M."/>
            <person name="Tindall B.J."/>
        </authorList>
    </citation>
    <scope>NUCLEOTIDE SEQUENCE [LARGE SCALE GENOMIC DNA]</scope>
    <source>
        <strain evidence="1">KT71</strain>
    </source>
</reference>
<keyword evidence="2" id="KW-1185">Reference proteome</keyword>
<reference evidence="1 2" key="1">
    <citation type="journal article" date="2007" name="Proc. Natl. Acad. Sci. U.S.A.">
        <title>Characterization of a marine gammaproteobacterium capable of aerobic anoxygenic photosynthesis.</title>
        <authorList>
            <person name="Fuchs B.M."/>
            <person name="Spring S."/>
            <person name="Teeling H."/>
            <person name="Quast C."/>
            <person name="Wulf J."/>
            <person name="Schattenhofer M."/>
            <person name="Yan S."/>
            <person name="Ferriera S."/>
            <person name="Johnson J."/>
            <person name="Glockner F.O."/>
            <person name="Amann R."/>
        </authorList>
    </citation>
    <scope>NUCLEOTIDE SEQUENCE [LARGE SCALE GENOMIC DNA]</scope>
    <source>
        <strain evidence="1">KT71</strain>
    </source>
</reference>
<name>V7HT53_9GAMM</name>
<dbReference type="EMBL" id="AAOA02000001">
    <property type="protein sequence ID" value="ESZ89411.1"/>
    <property type="molecule type" value="Genomic_DNA"/>
</dbReference>